<name>A0A0B0IJR5_9BACI</name>
<dbReference type="RefSeq" id="WP_034629330.1">
    <property type="nucleotide sequence ID" value="NZ_JRJU01000014.1"/>
</dbReference>
<organism evidence="2 3">
    <name type="scientific">Halalkalibacter okhensis</name>
    <dbReference type="NCBI Taxonomy" id="333138"/>
    <lineage>
        <taxon>Bacteria</taxon>
        <taxon>Bacillati</taxon>
        <taxon>Bacillota</taxon>
        <taxon>Bacilli</taxon>
        <taxon>Bacillales</taxon>
        <taxon>Bacillaceae</taxon>
        <taxon>Halalkalibacter</taxon>
    </lineage>
</organism>
<dbReference type="EMBL" id="JRJU01000014">
    <property type="protein sequence ID" value="KHF39861.1"/>
    <property type="molecule type" value="Genomic_DNA"/>
</dbReference>
<feature type="coiled-coil region" evidence="1">
    <location>
        <begin position="178"/>
        <end position="226"/>
    </location>
</feature>
<dbReference type="AlphaFoldDB" id="A0A0B0IJR5"/>
<gene>
    <name evidence="2" type="ORF">LQ50_12395</name>
</gene>
<dbReference type="Proteomes" id="UP000030832">
    <property type="component" value="Unassembled WGS sequence"/>
</dbReference>
<feature type="coiled-coil region" evidence="1">
    <location>
        <begin position="280"/>
        <end position="335"/>
    </location>
</feature>
<evidence type="ECO:0000256" key="1">
    <source>
        <dbReference type="SAM" id="Coils"/>
    </source>
</evidence>
<evidence type="ECO:0000313" key="2">
    <source>
        <dbReference type="EMBL" id="KHF39861.1"/>
    </source>
</evidence>
<reference evidence="2 3" key="1">
    <citation type="submission" date="2014-09" db="EMBL/GenBank/DDBJ databases">
        <title>Genome sequencing and annotation of Bacillus Okhensis strain Kh10-101T.</title>
        <authorList>
            <person name="Prakash J.S."/>
        </authorList>
    </citation>
    <scope>NUCLEOTIDE SEQUENCE [LARGE SCALE GENOMIC DNA]</scope>
    <source>
        <strain evidence="3">Kh10-101T</strain>
    </source>
</reference>
<accession>A0A0B0IJR5</accession>
<sequence>MHTKNSKMTDTIQLQQKIIYFKSELAKYQAKVQDYENNYHYSQLKKLKEENLHLLTNKETIAQQYQEEVNQLLKENETAQHKISELEAHIQKLNHALDSEHQKQTALIEKNEQLQKDLFDSDQAKSNFEKENNYLKEEFQKLRNEYTTAKYEYQTELNHSTSLLDEALEKQRRDDHTISNLNQEMHNLQSQKVNLENNLTEKKKLNDELKERNAALQIECEGYSTLKKAHEQLKEELQTSQDYVNDLIMKFNESHLNPNSTPSNDHSFECNSDIKELDILKQLEYQFKGLLEQSINYEEQLDSKMVLISELEIKLTELTNEIDEIQNSIHQDESLSNNS</sequence>
<protein>
    <submittedName>
        <fullName evidence="2">Uncharacterized protein</fullName>
    </submittedName>
</protein>
<dbReference type="STRING" id="333138.LQ50_12395"/>
<keyword evidence="3" id="KW-1185">Reference proteome</keyword>
<feature type="coiled-coil region" evidence="1">
    <location>
        <begin position="18"/>
        <end position="145"/>
    </location>
</feature>
<comment type="caution">
    <text evidence="2">The sequence shown here is derived from an EMBL/GenBank/DDBJ whole genome shotgun (WGS) entry which is preliminary data.</text>
</comment>
<dbReference type="OrthoDB" id="2456765at2"/>
<proteinExistence type="predicted"/>
<dbReference type="eggNOG" id="COG1196">
    <property type="taxonomic scope" value="Bacteria"/>
</dbReference>
<evidence type="ECO:0000313" key="3">
    <source>
        <dbReference type="Proteomes" id="UP000030832"/>
    </source>
</evidence>
<keyword evidence="1" id="KW-0175">Coiled coil</keyword>